<dbReference type="EMBL" id="LGRX02022192">
    <property type="protein sequence ID" value="KAK3255860.1"/>
    <property type="molecule type" value="Genomic_DNA"/>
</dbReference>
<reference evidence="1 2" key="1">
    <citation type="journal article" date="2015" name="Genome Biol. Evol.">
        <title>Comparative Genomics of a Bacterivorous Green Alga Reveals Evolutionary Causalities and Consequences of Phago-Mixotrophic Mode of Nutrition.</title>
        <authorList>
            <person name="Burns J.A."/>
            <person name="Paasch A."/>
            <person name="Narechania A."/>
            <person name="Kim E."/>
        </authorList>
    </citation>
    <scope>NUCLEOTIDE SEQUENCE [LARGE SCALE GENOMIC DNA]</scope>
    <source>
        <strain evidence="1 2">PLY_AMNH</strain>
    </source>
</reference>
<evidence type="ECO:0000313" key="2">
    <source>
        <dbReference type="Proteomes" id="UP001190700"/>
    </source>
</evidence>
<proteinExistence type="predicted"/>
<dbReference type="Proteomes" id="UP001190700">
    <property type="component" value="Unassembled WGS sequence"/>
</dbReference>
<accession>A0AAE0KPM2</accession>
<dbReference type="InterPro" id="IPR011989">
    <property type="entry name" value="ARM-like"/>
</dbReference>
<gene>
    <name evidence="1" type="ORF">CYMTET_34981</name>
</gene>
<dbReference type="AlphaFoldDB" id="A0AAE0KPM2"/>
<dbReference type="InterPro" id="IPR016024">
    <property type="entry name" value="ARM-type_fold"/>
</dbReference>
<dbReference type="Gene3D" id="1.25.10.10">
    <property type="entry name" value="Leucine-rich Repeat Variant"/>
    <property type="match status" value="1"/>
</dbReference>
<keyword evidence="2" id="KW-1185">Reference proteome</keyword>
<name>A0AAE0KPM2_9CHLO</name>
<dbReference type="SUPFAM" id="SSF48371">
    <property type="entry name" value="ARM repeat"/>
    <property type="match status" value="1"/>
</dbReference>
<evidence type="ECO:0000313" key="1">
    <source>
        <dbReference type="EMBL" id="KAK3255860.1"/>
    </source>
</evidence>
<organism evidence="1 2">
    <name type="scientific">Cymbomonas tetramitiformis</name>
    <dbReference type="NCBI Taxonomy" id="36881"/>
    <lineage>
        <taxon>Eukaryota</taxon>
        <taxon>Viridiplantae</taxon>
        <taxon>Chlorophyta</taxon>
        <taxon>Pyramimonadophyceae</taxon>
        <taxon>Pyramimonadales</taxon>
        <taxon>Pyramimonadaceae</taxon>
        <taxon>Cymbomonas</taxon>
    </lineage>
</organism>
<protein>
    <submittedName>
        <fullName evidence="1">Uncharacterized protein</fullName>
    </submittedName>
</protein>
<sequence length="333" mass="35354">MRTSSNKEVDKAVASLRSSSVRTVERGIEQCVKLFSDAAHLASVAESDAVEVLVMLLLPADGHPLQLRAASASALREIIALDPDQRGVVAKHPEILNGLGTMLPAAGSSVQGANAAQVRCHSASTELFWKLGREKAFRRIISKNCWSLHCLAALLSAPCKTAATSALWALTMSPEVCAATGKYKQLPALLKLVASPLETVAVEEESCQVRSYSAAVLGNLAAAPAVRAVLISISTVLNALAVSASRQAGWAVQRAALSALWRIVVDGGRLERRQVLCSAPQLLETLVQLISAGEQTEVDQDAVAREKVMYGTTMLGMLAEEKNCRGDAHLNAR</sequence>
<comment type="caution">
    <text evidence="1">The sequence shown here is derived from an EMBL/GenBank/DDBJ whole genome shotgun (WGS) entry which is preliminary data.</text>
</comment>